<dbReference type="InterPro" id="IPR050815">
    <property type="entry name" value="TF_fung"/>
</dbReference>
<dbReference type="GO" id="GO:0003677">
    <property type="term" value="F:DNA binding"/>
    <property type="evidence" value="ECO:0007669"/>
    <property type="project" value="InterPro"/>
</dbReference>
<comment type="caution">
    <text evidence="7">The sequence shown here is derived from an EMBL/GenBank/DDBJ whole genome shotgun (WGS) entry which is preliminary data.</text>
</comment>
<name>A0AA38PCY6_9AGAR</name>
<evidence type="ECO:0000259" key="6">
    <source>
        <dbReference type="PROSITE" id="PS50048"/>
    </source>
</evidence>
<evidence type="ECO:0000256" key="2">
    <source>
        <dbReference type="ARBA" id="ARBA00022723"/>
    </source>
</evidence>
<evidence type="ECO:0000256" key="4">
    <source>
        <dbReference type="ARBA" id="ARBA00023163"/>
    </source>
</evidence>
<dbReference type="GO" id="GO:0006351">
    <property type="term" value="P:DNA-templated transcription"/>
    <property type="evidence" value="ECO:0007669"/>
    <property type="project" value="InterPro"/>
</dbReference>
<dbReference type="GO" id="GO:0005634">
    <property type="term" value="C:nucleus"/>
    <property type="evidence" value="ECO:0007669"/>
    <property type="project" value="UniProtKB-SubCell"/>
</dbReference>
<dbReference type="PANTHER" id="PTHR47338:SF29">
    <property type="entry name" value="ZN(2)-C6 FUNGAL-TYPE DOMAIN-CONTAINING PROTEIN"/>
    <property type="match status" value="1"/>
</dbReference>
<dbReference type="SMART" id="SM00066">
    <property type="entry name" value="GAL4"/>
    <property type="match status" value="1"/>
</dbReference>
<keyword evidence="4" id="KW-0804">Transcription</keyword>
<keyword evidence="8" id="KW-1185">Reference proteome</keyword>
<comment type="subcellular location">
    <subcellularLocation>
        <location evidence="1">Nucleus</location>
    </subcellularLocation>
</comment>
<dbReference type="GO" id="GO:0000981">
    <property type="term" value="F:DNA-binding transcription factor activity, RNA polymerase II-specific"/>
    <property type="evidence" value="ECO:0007669"/>
    <property type="project" value="InterPro"/>
</dbReference>
<dbReference type="InterPro" id="IPR001138">
    <property type="entry name" value="Zn2Cys6_DnaBD"/>
</dbReference>
<keyword evidence="3" id="KW-0805">Transcription regulation</keyword>
<gene>
    <name evidence="7" type="ORF">F5878DRAFT_59084</name>
</gene>
<accession>A0AA38PCY6</accession>
<dbReference type="AlphaFoldDB" id="A0AA38PCY6"/>
<dbReference type="Gene3D" id="4.10.240.10">
    <property type="entry name" value="Zn(2)-C6 fungal-type DNA-binding domain"/>
    <property type="match status" value="1"/>
</dbReference>
<dbReference type="CDD" id="cd00067">
    <property type="entry name" value="GAL4"/>
    <property type="match status" value="1"/>
</dbReference>
<reference evidence="7" key="1">
    <citation type="submission" date="2022-08" db="EMBL/GenBank/DDBJ databases">
        <authorList>
            <consortium name="DOE Joint Genome Institute"/>
            <person name="Min B."/>
            <person name="Riley R."/>
            <person name="Sierra-Patev S."/>
            <person name="Naranjo-Ortiz M."/>
            <person name="Looney B."/>
            <person name="Konkel Z."/>
            <person name="Slot J.C."/>
            <person name="Sakamoto Y."/>
            <person name="Steenwyk J.L."/>
            <person name="Rokas A."/>
            <person name="Carro J."/>
            <person name="Camarero S."/>
            <person name="Ferreira P."/>
            <person name="Molpeceres G."/>
            <person name="Ruiz-Duenas F.J."/>
            <person name="Serrano A."/>
            <person name="Henrissat B."/>
            <person name="Drula E."/>
            <person name="Hughes K.W."/>
            <person name="Mata J.L."/>
            <person name="Ishikawa N.K."/>
            <person name="Vargas-Isla R."/>
            <person name="Ushijima S."/>
            <person name="Smith C.A."/>
            <person name="Ahrendt S."/>
            <person name="Andreopoulos W."/>
            <person name="He G."/>
            <person name="Labutti K."/>
            <person name="Lipzen A."/>
            <person name="Ng V."/>
            <person name="Sandor L."/>
            <person name="Barry K."/>
            <person name="Martinez A.T."/>
            <person name="Xiao Y."/>
            <person name="Gibbons J.G."/>
            <person name="Terashima K."/>
            <person name="Hibbett D.S."/>
            <person name="Grigoriev I.V."/>
        </authorList>
    </citation>
    <scope>NUCLEOTIDE SEQUENCE</scope>
    <source>
        <strain evidence="7">TFB9207</strain>
    </source>
</reference>
<dbReference type="Proteomes" id="UP001163846">
    <property type="component" value="Unassembled WGS sequence"/>
</dbReference>
<dbReference type="InterPro" id="IPR036864">
    <property type="entry name" value="Zn2-C6_fun-type_DNA-bd_sf"/>
</dbReference>
<dbReference type="PROSITE" id="PS50048">
    <property type="entry name" value="ZN2_CY6_FUNGAL_2"/>
    <property type="match status" value="1"/>
</dbReference>
<evidence type="ECO:0000256" key="5">
    <source>
        <dbReference type="ARBA" id="ARBA00023242"/>
    </source>
</evidence>
<sequence>MPVSTSPSADSSKIFTPRRHNLNRGRACRRCRIRKSKCDGQYPSCSQCLRGSRKRSTTSVACIYEAPQGHKAPLEDTLQKLEARLHQLEEGFEHDRHPAAHPSSSPITMPLLISDIDTNSMDSSFDMATIDALFASCGSCTLDMSPSPTSSGFGDSVPHGNDALEEPTSEISMNLIRAFLPHARSFGFFLDMDRFCESAALPLPIGHFSRPFPGLLSTVYLFGSYLSSTTRSTSSLSTSSESEAATDTTLLCRALFNVANTLSSSHPMRILHGIQAEILLAVFFFHTGRIIEGKYHLNSAVSLALCEGYHNLGTGENKSNVVLARQEMITPNSVPVFRSHFTSTETASASIPKSVLEKPMPVSADVMHVHEEKVRAFWMTFALANCWGVVVGSMPSMVFEGHGERINTPWPRSDLRTEESSYLPLLIPPSSTESRCQTFLDHRPPVISAPSSAFPSAMELYAKSSLLLERATQVAASYCSDPLTDEGRRFSNVFASVDSLISDFFKNLPPFDAQALQSDVDFPIVLVTHTIVNTAAINLHAPFGATNLRSRGKALVAAHRCVELVRQTKMVSRSTTVLIGSKSVPDLGSDSIVNPFFGPMWTAVCQIIIEEMRRISEGMINEPEGLNVSFSTSHWVGAQNEGSDSKLSMSKQDLVRMLEEMLEVMGIIAVRCPLIKYQLLKLQDAYRLS</sequence>
<evidence type="ECO:0000313" key="8">
    <source>
        <dbReference type="Proteomes" id="UP001163846"/>
    </source>
</evidence>
<dbReference type="PANTHER" id="PTHR47338">
    <property type="entry name" value="ZN(II)2CYS6 TRANSCRIPTION FACTOR (EUROFUNG)-RELATED"/>
    <property type="match status" value="1"/>
</dbReference>
<proteinExistence type="predicted"/>
<evidence type="ECO:0000256" key="3">
    <source>
        <dbReference type="ARBA" id="ARBA00023015"/>
    </source>
</evidence>
<dbReference type="CDD" id="cd12148">
    <property type="entry name" value="fungal_TF_MHR"/>
    <property type="match status" value="1"/>
</dbReference>
<dbReference type="EMBL" id="MU806071">
    <property type="protein sequence ID" value="KAJ3840623.1"/>
    <property type="molecule type" value="Genomic_DNA"/>
</dbReference>
<keyword evidence="2" id="KW-0479">Metal-binding</keyword>
<evidence type="ECO:0000256" key="1">
    <source>
        <dbReference type="ARBA" id="ARBA00004123"/>
    </source>
</evidence>
<dbReference type="InterPro" id="IPR007219">
    <property type="entry name" value="XnlR_reg_dom"/>
</dbReference>
<feature type="domain" description="Zn(2)-C6 fungal-type" evidence="6">
    <location>
        <begin position="27"/>
        <end position="64"/>
    </location>
</feature>
<dbReference type="Pfam" id="PF00172">
    <property type="entry name" value="Zn_clus"/>
    <property type="match status" value="1"/>
</dbReference>
<keyword evidence="5" id="KW-0539">Nucleus</keyword>
<dbReference type="Pfam" id="PF04082">
    <property type="entry name" value="Fungal_trans"/>
    <property type="match status" value="1"/>
</dbReference>
<protein>
    <recommendedName>
        <fullName evidence="6">Zn(2)-C6 fungal-type domain-containing protein</fullName>
    </recommendedName>
</protein>
<organism evidence="7 8">
    <name type="scientific">Lentinula raphanica</name>
    <dbReference type="NCBI Taxonomy" id="153919"/>
    <lineage>
        <taxon>Eukaryota</taxon>
        <taxon>Fungi</taxon>
        <taxon>Dikarya</taxon>
        <taxon>Basidiomycota</taxon>
        <taxon>Agaricomycotina</taxon>
        <taxon>Agaricomycetes</taxon>
        <taxon>Agaricomycetidae</taxon>
        <taxon>Agaricales</taxon>
        <taxon>Marasmiineae</taxon>
        <taxon>Omphalotaceae</taxon>
        <taxon>Lentinula</taxon>
    </lineage>
</organism>
<dbReference type="SUPFAM" id="SSF57701">
    <property type="entry name" value="Zn2/Cys6 DNA-binding domain"/>
    <property type="match status" value="1"/>
</dbReference>
<evidence type="ECO:0000313" key="7">
    <source>
        <dbReference type="EMBL" id="KAJ3840623.1"/>
    </source>
</evidence>
<dbReference type="GO" id="GO:0008270">
    <property type="term" value="F:zinc ion binding"/>
    <property type="evidence" value="ECO:0007669"/>
    <property type="project" value="InterPro"/>
</dbReference>